<evidence type="ECO:0000313" key="1">
    <source>
        <dbReference type="EMBL" id="EGG56543.1"/>
    </source>
</evidence>
<protein>
    <submittedName>
        <fullName evidence="1">Uncharacterized protein</fullName>
    </submittedName>
</protein>
<dbReference type="HOGENOM" id="CLU_3101869_0_0_10"/>
<dbReference type="Proteomes" id="UP000005546">
    <property type="component" value="Unassembled WGS sequence"/>
</dbReference>
<evidence type="ECO:0000313" key="2">
    <source>
        <dbReference type="Proteomes" id="UP000005546"/>
    </source>
</evidence>
<dbReference type="STRING" id="762982.HMPREF9442_00545"/>
<organism evidence="1 2">
    <name type="scientific">Paraprevotella xylaniphila YIT 11841</name>
    <dbReference type="NCBI Taxonomy" id="762982"/>
    <lineage>
        <taxon>Bacteria</taxon>
        <taxon>Pseudomonadati</taxon>
        <taxon>Bacteroidota</taxon>
        <taxon>Bacteroidia</taxon>
        <taxon>Bacteroidales</taxon>
        <taxon>Prevotellaceae</taxon>
        <taxon>Paraprevotella</taxon>
    </lineage>
</organism>
<reference evidence="1 2" key="1">
    <citation type="submission" date="2011-02" db="EMBL/GenBank/DDBJ databases">
        <authorList>
            <person name="Weinstock G."/>
            <person name="Sodergren E."/>
            <person name="Clifton S."/>
            <person name="Fulton L."/>
            <person name="Fulton B."/>
            <person name="Courtney L."/>
            <person name="Fronick C."/>
            <person name="Harrison M."/>
            <person name="Strong C."/>
            <person name="Farmer C."/>
            <person name="Delahaunty K."/>
            <person name="Markovic C."/>
            <person name="Hall O."/>
            <person name="Minx P."/>
            <person name="Tomlinson C."/>
            <person name="Mitreva M."/>
            <person name="Hou S."/>
            <person name="Chen J."/>
            <person name="Wollam A."/>
            <person name="Pepin K.H."/>
            <person name="Johnson M."/>
            <person name="Bhonagiri V."/>
            <person name="Zhang X."/>
            <person name="Suruliraj S."/>
            <person name="Warren W."/>
            <person name="Chinwalla A."/>
            <person name="Mardis E.R."/>
            <person name="Wilson R.K."/>
        </authorList>
    </citation>
    <scope>NUCLEOTIDE SEQUENCE [LARGE SCALE GENOMIC DNA]</scope>
    <source>
        <strain evidence="1 2">YIT 11841</strain>
    </source>
</reference>
<name>F3QQV2_9BACT</name>
<keyword evidence="2" id="KW-1185">Reference proteome</keyword>
<comment type="caution">
    <text evidence="1">The sequence shown here is derived from an EMBL/GenBank/DDBJ whole genome shotgun (WGS) entry which is preliminary data.</text>
</comment>
<gene>
    <name evidence="1" type="ORF">HMPREF9442_00545</name>
</gene>
<proteinExistence type="predicted"/>
<sequence>MISSRIGGYPNSTGIPPRPFVHTEGHCCTAKNPVRFRDGLLPFFILIKIIG</sequence>
<dbReference type="EMBL" id="AFBR01000018">
    <property type="protein sequence ID" value="EGG56543.1"/>
    <property type="molecule type" value="Genomic_DNA"/>
</dbReference>
<accession>F3QQV2</accession>
<dbReference type="AlphaFoldDB" id="F3QQV2"/>